<dbReference type="InterPro" id="IPR020004">
    <property type="entry name" value="UDP-GlcNAc_Epase"/>
</dbReference>
<dbReference type="InterPro" id="IPR029767">
    <property type="entry name" value="WecB-like"/>
</dbReference>
<dbReference type="SUPFAM" id="SSF53756">
    <property type="entry name" value="UDP-Glycosyltransferase/glycogen phosphorylase"/>
    <property type="match status" value="1"/>
</dbReference>
<dbReference type="AlphaFoldDB" id="A0A1H5SUZ0"/>
<dbReference type="STRING" id="1410661.GCA_000702205_01083"/>
<keyword evidence="3" id="KW-1185">Reference proteome</keyword>
<evidence type="ECO:0000313" key="3">
    <source>
        <dbReference type="Proteomes" id="UP000236726"/>
    </source>
</evidence>
<proteinExistence type="predicted"/>
<dbReference type="Proteomes" id="UP000236726">
    <property type="component" value="Unassembled WGS sequence"/>
</dbReference>
<dbReference type="PANTHER" id="PTHR43174:SF3">
    <property type="entry name" value="UDP-N-ACETYLGLUCOSAMINE 2-EPIMERASE"/>
    <property type="match status" value="1"/>
</dbReference>
<accession>A0A1H5SUZ0</accession>
<reference evidence="2 3" key="1">
    <citation type="submission" date="2016-10" db="EMBL/GenBank/DDBJ databases">
        <authorList>
            <person name="de Groot N.N."/>
        </authorList>
    </citation>
    <scope>NUCLEOTIDE SEQUENCE [LARGE SCALE GENOMIC DNA]</scope>
    <source>
        <strain evidence="2 3">D15d</strain>
    </source>
</reference>
<organism evidence="2 3">
    <name type="scientific">Lachnospira multipara</name>
    <dbReference type="NCBI Taxonomy" id="28051"/>
    <lineage>
        <taxon>Bacteria</taxon>
        <taxon>Bacillati</taxon>
        <taxon>Bacillota</taxon>
        <taxon>Clostridia</taxon>
        <taxon>Lachnospirales</taxon>
        <taxon>Lachnospiraceae</taxon>
        <taxon>Lachnospira</taxon>
    </lineage>
</organism>
<dbReference type="NCBIfam" id="TIGR03568">
    <property type="entry name" value="NeuC_NnaA"/>
    <property type="match status" value="1"/>
</dbReference>
<dbReference type="Pfam" id="PF02350">
    <property type="entry name" value="Epimerase_2"/>
    <property type="match status" value="1"/>
</dbReference>
<feature type="domain" description="UDP-N-acetylglucosamine 2-epimerase" evidence="1">
    <location>
        <begin position="27"/>
        <end position="360"/>
    </location>
</feature>
<dbReference type="InterPro" id="IPR003331">
    <property type="entry name" value="UDP_GlcNAc_Epimerase_2_dom"/>
</dbReference>
<dbReference type="RefSeq" id="WP_103952340.1">
    <property type="nucleotide sequence ID" value="NZ_FNUL01000003.1"/>
</dbReference>
<evidence type="ECO:0000313" key="2">
    <source>
        <dbReference type="EMBL" id="SEF54264.1"/>
    </source>
</evidence>
<dbReference type="PANTHER" id="PTHR43174">
    <property type="entry name" value="UDP-N-ACETYLGLUCOSAMINE 2-EPIMERASE"/>
    <property type="match status" value="1"/>
</dbReference>
<dbReference type="Gene3D" id="3.40.50.2000">
    <property type="entry name" value="Glycogen Phosphorylase B"/>
    <property type="match status" value="2"/>
</dbReference>
<evidence type="ECO:0000259" key="1">
    <source>
        <dbReference type="Pfam" id="PF02350"/>
    </source>
</evidence>
<gene>
    <name evidence="2" type="ORF">SAMN05216537_103144</name>
</gene>
<name>A0A1H5SUZ0_9FIRM</name>
<dbReference type="GO" id="GO:0004553">
    <property type="term" value="F:hydrolase activity, hydrolyzing O-glycosyl compounds"/>
    <property type="evidence" value="ECO:0007669"/>
    <property type="project" value="InterPro"/>
</dbReference>
<dbReference type="EMBL" id="FNUL01000003">
    <property type="protein sequence ID" value="SEF54264.1"/>
    <property type="molecule type" value="Genomic_DNA"/>
</dbReference>
<dbReference type="GO" id="GO:0006047">
    <property type="term" value="P:UDP-N-acetylglucosamine metabolic process"/>
    <property type="evidence" value="ECO:0007669"/>
    <property type="project" value="InterPro"/>
</dbReference>
<protein>
    <submittedName>
        <fullName evidence="2">UDP-N-acetylglucosamine 2-epimerase (Hydrolysing)</fullName>
    </submittedName>
</protein>
<sequence length="380" mass="43178">MEKCQKKIVFVTGTRADYGKIKALISEVEKSSSFVAYVYVSGMHLIKNLGSTYREVLKDGYSNVYVDFSQRNTGDMSYDLGSVICNFTNYVSHVNPDLIVVHGDRNDALAGAIVGALKNIRVAHIEGGELSGTIDESIRHAISKFAHIHLVSNEGARTRLLQLGESEERIFIMGSPDIDVMLSKDLPSLNLVKIRYDIPFENYGICMYHPVTTDYDNLHWKIKNLVDALIESEKNYVVIYPNNDFGSELILNEYRRLEKNGYFKIYPSIRFEYFLTLLKNAEFMIGNSSAGVRETSVYGVPAIDLGSRQSHRYSLKDSNVQHCNENKGEILEAIKNVGNYKITRNDFGLGDSRGKFMEILGLDEIWNFDIQKHFVDRNIY</sequence>